<sequence length="40" mass="4817">MKNNITTIAFDADDTLWINEPYFQEAEKHFCTLLEHYLQI</sequence>
<keyword evidence="1" id="KW-0378">Hydrolase</keyword>
<protein>
    <submittedName>
        <fullName evidence="1">Putative hydrolase of the HAD superfamily</fullName>
    </submittedName>
</protein>
<dbReference type="InterPro" id="IPR036412">
    <property type="entry name" value="HAD-like_sf"/>
</dbReference>
<dbReference type="SUPFAM" id="SSF56784">
    <property type="entry name" value="HAD-like"/>
    <property type="match status" value="1"/>
</dbReference>
<accession>A0A1T5F2Q9</accession>
<name>A0A1T5F2Q9_9SPHI</name>
<dbReference type="AlphaFoldDB" id="A0A1T5F2Q9"/>
<gene>
    <name evidence="1" type="ORF">SAMN05660841_02967</name>
</gene>
<keyword evidence="2" id="KW-1185">Reference proteome</keyword>
<dbReference type="STRING" id="1513896.SAMN05660841_02967"/>
<dbReference type="EMBL" id="FUZF01000014">
    <property type="protein sequence ID" value="SKB90453.1"/>
    <property type="molecule type" value="Genomic_DNA"/>
</dbReference>
<evidence type="ECO:0000313" key="2">
    <source>
        <dbReference type="Proteomes" id="UP000190150"/>
    </source>
</evidence>
<dbReference type="Proteomes" id="UP000190150">
    <property type="component" value="Unassembled WGS sequence"/>
</dbReference>
<evidence type="ECO:0000313" key="1">
    <source>
        <dbReference type="EMBL" id="SKB90453.1"/>
    </source>
</evidence>
<organism evidence="1 2">
    <name type="scientific">Sphingobacterium nematocida</name>
    <dbReference type="NCBI Taxonomy" id="1513896"/>
    <lineage>
        <taxon>Bacteria</taxon>
        <taxon>Pseudomonadati</taxon>
        <taxon>Bacteroidota</taxon>
        <taxon>Sphingobacteriia</taxon>
        <taxon>Sphingobacteriales</taxon>
        <taxon>Sphingobacteriaceae</taxon>
        <taxon>Sphingobacterium</taxon>
    </lineage>
</organism>
<reference evidence="2" key="1">
    <citation type="submission" date="2017-02" db="EMBL/GenBank/DDBJ databases">
        <authorList>
            <person name="Varghese N."/>
            <person name="Submissions S."/>
        </authorList>
    </citation>
    <scope>NUCLEOTIDE SEQUENCE [LARGE SCALE GENOMIC DNA]</scope>
    <source>
        <strain evidence="2">DSM 24091</strain>
    </source>
</reference>
<proteinExistence type="predicted"/>
<dbReference type="GO" id="GO:0016787">
    <property type="term" value="F:hydrolase activity"/>
    <property type="evidence" value="ECO:0007669"/>
    <property type="project" value="UniProtKB-KW"/>
</dbReference>